<dbReference type="AlphaFoldDB" id="A0A1U9UWR1"/>
<name>A0A1U9UWR1_CUPNE</name>
<organism evidence="1 2">
    <name type="scientific">Cupriavidus necator</name>
    <name type="common">Alcaligenes eutrophus</name>
    <name type="synonym">Ralstonia eutropha</name>
    <dbReference type="NCBI Taxonomy" id="106590"/>
    <lineage>
        <taxon>Bacteria</taxon>
        <taxon>Pseudomonadati</taxon>
        <taxon>Pseudomonadota</taxon>
        <taxon>Betaproteobacteria</taxon>
        <taxon>Burkholderiales</taxon>
        <taxon>Burkholderiaceae</taxon>
        <taxon>Cupriavidus</taxon>
    </lineage>
</organism>
<evidence type="ECO:0000313" key="1">
    <source>
        <dbReference type="EMBL" id="AQV96565.1"/>
    </source>
</evidence>
<dbReference type="EMBL" id="CP017758">
    <property type="protein sequence ID" value="AQV96565.1"/>
    <property type="molecule type" value="Genomic_DNA"/>
</dbReference>
<sequence length="82" mass="9390">MEISRKSNFPRDYQRPLPPLKGENEIISRCRIFVGSSMVIEFAPTRRQTIFGAVEIASFMDTCDRQSPLPGGWPEAGRRQYV</sequence>
<accession>A0A1U9UWR1</accession>
<reference evidence="2" key="1">
    <citation type="submission" date="2017-02" db="EMBL/GenBank/DDBJ databases">
        <title>Complete genome sequence of Cupriavidus necator strain NH9, a 3-chlorobenzoate degrader.</title>
        <authorList>
            <person name="Moriuchi R."/>
            <person name="Dohra H."/>
            <person name="Ogawa N."/>
        </authorList>
    </citation>
    <scope>NUCLEOTIDE SEQUENCE [LARGE SCALE GENOMIC DNA]</scope>
    <source>
        <strain evidence="2">NH9</strain>
    </source>
</reference>
<dbReference type="Proteomes" id="UP000189627">
    <property type="component" value="Chromosome 2"/>
</dbReference>
<evidence type="ECO:0000313" key="2">
    <source>
        <dbReference type="Proteomes" id="UP000189627"/>
    </source>
</evidence>
<dbReference type="KEGG" id="cuh:BJN34_22115"/>
<gene>
    <name evidence="1" type="ORF">BJN34_22115</name>
</gene>
<proteinExistence type="predicted"/>
<protein>
    <submittedName>
        <fullName evidence="1">Uncharacterized protein</fullName>
    </submittedName>
</protein>